<comment type="caution">
    <text evidence="7">The sequence shown here is derived from an EMBL/GenBank/DDBJ whole genome shotgun (WGS) entry which is preliminary data.</text>
</comment>
<dbReference type="PROSITE" id="PS00211">
    <property type="entry name" value="ABC_TRANSPORTER_1"/>
    <property type="match status" value="1"/>
</dbReference>
<dbReference type="SUPFAM" id="SSF52540">
    <property type="entry name" value="P-loop containing nucleoside triphosphate hydrolases"/>
    <property type="match status" value="1"/>
</dbReference>
<comment type="similarity">
    <text evidence="1">Belongs to the ABC transporter superfamily.</text>
</comment>
<organism evidence="7 8">
    <name type="scientific">Caldimonas thermodepolymerans</name>
    <dbReference type="NCBI Taxonomy" id="215580"/>
    <lineage>
        <taxon>Bacteria</taxon>
        <taxon>Pseudomonadati</taxon>
        <taxon>Pseudomonadota</taxon>
        <taxon>Betaproteobacteria</taxon>
        <taxon>Burkholderiales</taxon>
        <taxon>Sphaerotilaceae</taxon>
        <taxon>Caldimonas</taxon>
    </lineage>
</organism>
<dbReference type="Proteomes" id="UP000294772">
    <property type="component" value="Unassembled WGS sequence"/>
</dbReference>
<name>A0AA46DBP7_9BURK</name>
<keyword evidence="3" id="KW-0472">Membrane</keyword>
<dbReference type="AlphaFoldDB" id="A0AA46DBP7"/>
<dbReference type="GO" id="GO:0005524">
    <property type="term" value="F:ATP binding"/>
    <property type="evidence" value="ECO:0007669"/>
    <property type="project" value="UniProtKB-KW"/>
</dbReference>
<proteinExistence type="inferred from homology"/>
<sequence length="282" mass="31318">MLAPVSVKPLDLDLPAQHAPAAPAPEARVIELQDVGMAFHSSDGSRVQALQGVNLALRRHEFVSLIGPSGCGKSTILRLISGLLRPTEGRVSIFGLEVTEPRDELGMVFQKPTLLPWLSVLDNITFPMRHKYGRVDARDQARAQELLQMIGLKDFGHKRPTELSGGMQQRVAIARSLLHDPDILLMDEPFSALDALTRDEMSFELLRIWGERPKTVVFVTHSIQEALLLSDRIVVMSARPGRVAEIIDVPLPRPRSLATLNDPVFNELANEIRLKVFTRKPA</sequence>
<reference evidence="7 8" key="1">
    <citation type="submission" date="2019-03" db="EMBL/GenBank/DDBJ databases">
        <title>Genomic Encyclopedia of Type Strains, Phase IV (KMG-IV): sequencing the most valuable type-strain genomes for metagenomic binning, comparative biology and taxonomic classification.</title>
        <authorList>
            <person name="Goeker M."/>
        </authorList>
    </citation>
    <scope>NUCLEOTIDE SEQUENCE [LARGE SCALE GENOMIC DNA]</scope>
    <source>
        <strain evidence="7 8">DSM 15264</strain>
    </source>
</reference>
<dbReference type="CDD" id="cd03293">
    <property type="entry name" value="ABC_NrtD_SsuB_transporters"/>
    <property type="match status" value="1"/>
</dbReference>
<evidence type="ECO:0000313" key="8">
    <source>
        <dbReference type="Proteomes" id="UP000294772"/>
    </source>
</evidence>
<evidence type="ECO:0000256" key="3">
    <source>
        <dbReference type="ARBA" id="ARBA00022475"/>
    </source>
</evidence>
<dbReference type="Gene3D" id="3.40.50.300">
    <property type="entry name" value="P-loop containing nucleotide triphosphate hydrolases"/>
    <property type="match status" value="1"/>
</dbReference>
<dbReference type="GO" id="GO:0016887">
    <property type="term" value="F:ATP hydrolysis activity"/>
    <property type="evidence" value="ECO:0007669"/>
    <property type="project" value="InterPro"/>
</dbReference>
<dbReference type="Pfam" id="PF00005">
    <property type="entry name" value="ABC_tran"/>
    <property type="match status" value="1"/>
</dbReference>
<evidence type="ECO:0000256" key="4">
    <source>
        <dbReference type="ARBA" id="ARBA00022741"/>
    </source>
</evidence>
<dbReference type="InterPro" id="IPR003593">
    <property type="entry name" value="AAA+_ATPase"/>
</dbReference>
<dbReference type="PANTHER" id="PTHR42788:SF13">
    <property type="entry name" value="ALIPHATIC SULFONATES IMPORT ATP-BINDING PROTEIN SSUB"/>
    <property type="match status" value="1"/>
</dbReference>
<keyword evidence="5 7" id="KW-0067">ATP-binding</keyword>
<dbReference type="PROSITE" id="PS50893">
    <property type="entry name" value="ABC_TRANSPORTER_2"/>
    <property type="match status" value="1"/>
</dbReference>
<keyword evidence="2" id="KW-0813">Transport</keyword>
<accession>A0AA46DBP7</accession>
<keyword evidence="3" id="KW-1003">Cell membrane</keyword>
<evidence type="ECO:0000256" key="1">
    <source>
        <dbReference type="ARBA" id="ARBA00005417"/>
    </source>
</evidence>
<dbReference type="EMBL" id="SLXF01000009">
    <property type="protein sequence ID" value="TCP04961.1"/>
    <property type="molecule type" value="Genomic_DNA"/>
</dbReference>
<dbReference type="InterPro" id="IPR003439">
    <property type="entry name" value="ABC_transporter-like_ATP-bd"/>
</dbReference>
<dbReference type="PANTHER" id="PTHR42788">
    <property type="entry name" value="TAURINE IMPORT ATP-BINDING PROTEIN-RELATED"/>
    <property type="match status" value="1"/>
</dbReference>
<evidence type="ECO:0000313" key="7">
    <source>
        <dbReference type="EMBL" id="TCP04961.1"/>
    </source>
</evidence>
<gene>
    <name evidence="7" type="ORF">EV676_10947</name>
</gene>
<keyword evidence="4" id="KW-0547">Nucleotide-binding</keyword>
<evidence type="ECO:0000256" key="5">
    <source>
        <dbReference type="ARBA" id="ARBA00022840"/>
    </source>
</evidence>
<dbReference type="InterPro" id="IPR017871">
    <property type="entry name" value="ABC_transporter-like_CS"/>
</dbReference>
<dbReference type="InterPro" id="IPR027417">
    <property type="entry name" value="P-loop_NTPase"/>
</dbReference>
<dbReference type="InterPro" id="IPR050166">
    <property type="entry name" value="ABC_transporter_ATP-bind"/>
</dbReference>
<dbReference type="SMART" id="SM00382">
    <property type="entry name" value="AAA"/>
    <property type="match status" value="1"/>
</dbReference>
<evidence type="ECO:0000256" key="2">
    <source>
        <dbReference type="ARBA" id="ARBA00022448"/>
    </source>
</evidence>
<evidence type="ECO:0000259" key="6">
    <source>
        <dbReference type="PROSITE" id="PS50893"/>
    </source>
</evidence>
<protein>
    <submittedName>
        <fullName evidence="7">NitT/TauT family transport system ATP-binding protein</fullName>
    </submittedName>
</protein>
<feature type="domain" description="ABC transporter" evidence="6">
    <location>
        <begin position="30"/>
        <end position="263"/>
    </location>
</feature>